<dbReference type="SMART" id="SM00100">
    <property type="entry name" value="cNMP"/>
    <property type="match status" value="2"/>
</dbReference>
<dbReference type="Proteomes" id="UP000255297">
    <property type="component" value="Unassembled WGS sequence"/>
</dbReference>
<dbReference type="InterPro" id="IPR014710">
    <property type="entry name" value="RmlC-like_jellyroll"/>
</dbReference>
<dbReference type="EMBL" id="UGPB01000001">
    <property type="protein sequence ID" value="STY30740.1"/>
    <property type="molecule type" value="Genomic_DNA"/>
</dbReference>
<name>A0A378M1U9_9GAMM</name>
<keyword evidence="3" id="KW-1185">Reference proteome</keyword>
<feature type="domain" description="Cyclic nucleotide-binding" evidence="1">
    <location>
        <begin position="15"/>
        <end position="124"/>
    </location>
</feature>
<dbReference type="InterPro" id="IPR000595">
    <property type="entry name" value="cNMP-bd_dom"/>
</dbReference>
<evidence type="ECO:0000259" key="1">
    <source>
        <dbReference type="PROSITE" id="PS50042"/>
    </source>
</evidence>
<gene>
    <name evidence="2" type="ORF">NCTC11532_02541</name>
</gene>
<dbReference type="GO" id="GO:0004862">
    <property type="term" value="F:cAMP-dependent protein kinase inhibitor activity"/>
    <property type="evidence" value="ECO:0007669"/>
    <property type="project" value="TreeGrafter"/>
</dbReference>
<dbReference type="InterPro" id="IPR018490">
    <property type="entry name" value="cNMP-bd_dom_sf"/>
</dbReference>
<dbReference type="STRING" id="1122170.GCA_000701265_02515"/>
<evidence type="ECO:0000313" key="3">
    <source>
        <dbReference type="Proteomes" id="UP000255297"/>
    </source>
</evidence>
<dbReference type="GO" id="GO:0005829">
    <property type="term" value="C:cytosol"/>
    <property type="evidence" value="ECO:0007669"/>
    <property type="project" value="TreeGrafter"/>
</dbReference>
<dbReference type="OrthoDB" id="9814704at2"/>
<dbReference type="GO" id="GO:0034236">
    <property type="term" value="F:protein kinase A catalytic subunit binding"/>
    <property type="evidence" value="ECO:0007669"/>
    <property type="project" value="TreeGrafter"/>
</dbReference>
<dbReference type="CDD" id="cd00038">
    <property type="entry name" value="CAP_ED"/>
    <property type="match status" value="2"/>
</dbReference>
<sequence>MSSQHLEQYILNHPLFCLLDNKSAHQLMECAQPECIQAGHFAVVDGDPIDSISLIVSGKAEVIRTVYTMAKHREMRIAELKEGNIIGLSSEGFASSTGLHTNSVRALTEMQLYKITLYDFLQFLKDPNIRYPYLKKLSEEFLLIQFIRAHHTFQTFSHEKIQTMVKTARNVKIPAGTFLYRKGDEADTCYYLLNGAIHLDHSKENSPTSVGVNQMFGCSEFLSNKKRNESAYAMCDSEVLVMEAKVVNEMFKVEGYPSLLQRVTSQFKKNK</sequence>
<organism evidence="2 3">
    <name type="scientific">Legionella wadsworthii</name>
    <dbReference type="NCBI Taxonomy" id="28088"/>
    <lineage>
        <taxon>Bacteria</taxon>
        <taxon>Pseudomonadati</taxon>
        <taxon>Pseudomonadota</taxon>
        <taxon>Gammaproteobacteria</taxon>
        <taxon>Legionellales</taxon>
        <taxon>Legionellaceae</taxon>
        <taxon>Legionella</taxon>
    </lineage>
</organism>
<dbReference type="AlphaFoldDB" id="A0A378M1U9"/>
<dbReference type="Pfam" id="PF00027">
    <property type="entry name" value="cNMP_binding"/>
    <property type="match status" value="2"/>
</dbReference>
<dbReference type="GO" id="GO:0005952">
    <property type="term" value="C:cAMP-dependent protein kinase complex"/>
    <property type="evidence" value="ECO:0007669"/>
    <property type="project" value="InterPro"/>
</dbReference>
<dbReference type="PANTHER" id="PTHR11635">
    <property type="entry name" value="CAMP-DEPENDENT PROTEIN KINASE REGULATORY CHAIN"/>
    <property type="match status" value="1"/>
</dbReference>
<proteinExistence type="predicted"/>
<dbReference type="Gene3D" id="2.60.120.10">
    <property type="entry name" value="Jelly Rolls"/>
    <property type="match status" value="2"/>
</dbReference>
<dbReference type="RefSeq" id="WP_031563425.1">
    <property type="nucleotide sequence ID" value="NZ_CAAAIS010000004.1"/>
</dbReference>
<reference evidence="2 3" key="1">
    <citation type="submission" date="2018-06" db="EMBL/GenBank/DDBJ databases">
        <authorList>
            <consortium name="Pathogen Informatics"/>
            <person name="Doyle S."/>
        </authorList>
    </citation>
    <scope>NUCLEOTIDE SEQUENCE [LARGE SCALE GENOMIC DNA]</scope>
    <source>
        <strain evidence="2 3">NCTC11532</strain>
    </source>
</reference>
<feature type="domain" description="Cyclic nucleotide-binding" evidence="1">
    <location>
        <begin position="152"/>
        <end position="251"/>
    </location>
</feature>
<dbReference type="PANTHER" id="PTHR11635:SF152">
    <property type="entry name" value="CAMP-DEPENDENT PROTEIN KINASE TYPE I REGULATORY SUBUNIT-RELATED"/>
    <property type="match status" value="1"/>
</dbReference>
<dbReference type="GO" id="GO:0030552">
    <property type="term" value="F:cAMP binding"/>
    <property type="evidence" value="ECO:0007669"/>
    <property type="project" value="TreeGrafter"/>
</dbReference>
<dbReference type="PROSITE" id="PS50042">
    <property type="entry name" value="CNMP_BINDING_3"/>
    <property type="match status" value="2"/>
</dbReference>
<dbReference type="InterPro" id="IPR050503">
    <property type="entry name" value="cAMP-dep_PK_reg_su-like"/>
</dbReference>
<dbReference type="SUPFAM" id="SSF51206">
    <property type="entry name" value="cAMP-binding domain-like"/>
    <property type="match status" value="2"/>
</dbReference>
<accession>A0A378M1U9</accession>
<evidence type="ECO:0000313" key="2">
    <source>
        <dbReference type="EMBL" id="STY30740.1"/>
    </source>
</evidence>
<protein>
    <submittedName>
        <fullName evidence="2">Cyclic nucleotide-binding protein</fullName>
    </submittedName>
</protein>